<proteinExistence type="predicted"/>
<comment type="caution">
    <text evidence="1">The sequence shown here is derived from an EMBL/GenBank/DDBJ whole genome shotgun (WGS) entry which is preliminary data.</text>
</comment>
<keyword evidence="2" id="KW-1185">Reference proteome</keyword>
<evidence type="ECO:0000313" key="2">
    <source>
        <dbReference type="Proteomes" id="UP001153332"/>
    </source>
</evidence>
<dbReference type="EMBL" id="JAPUUL010003379">
    <property type="protein sequence ID" value="KAJ8123262.1"/>
    <property type="molecule type" value="Genomic_DNA"/>
</dbReference>
<organism evidence="1 2">
    <name type="scientific">Lasiodiplodia mahajangana</name>
    <dbReference type="NCBI Taxonomy" id="1108764"/>
    <lineage>
        <taxon>Eukaryota</taxon>
        <taxon>Fungi</taxon>
        <taxon>Dikarya</taxon>
        <taxon>Ascomycota</taxon>
        <taxon>Pezizomycotina</taxon>
        <taxon>Dothideomycetes</taxon>
        <taxon>Dothideomycetes incertae sedis</taxon>
        <taxon>Botryosphaeriales</taxon>
        <taxon>Botryosphaeriaceae</taxon>
        <taxon>Lasiodiplodia</taxon>
    </lineage>
</organism>
<evidence type="ECO:0000313" key="1">
    <source>
        <dbReference type="EMBL" id="KAJ8123262.1"/>
    </source>
</evidence>
<reference evidence="1" key="1">
    <citation type="submission" date="2022-12" db="EMBL/GenBank/DDBJ databases">
        <title>Genome Sequence of Lasiodiplodia mahajangana.</title>
        <authorList>
            <person name="Buettner E."/>
        </authorList>
    </citation>
    <scope>NUCLEOTIDE SEQUENCE</scope>
    <source>
        <strain evidence="1">VT137</strain>
    </source>
</reference>
<name>A0ACC2J6X8_9PEZI</name>
<gene>
    <name evidence="1" type="ORF">O1611_g9638</name>
</gene>
<protein>
    <submittedName>
        <fullName evidence="1">Uncharacterized protein</fullName>
    </submittedName>
</protein>
<sequence>MVTQANVTELPPVQRAIVEDESGRPIIKSDVRIPALLPGTIIVKTISVALNPSDYKMGPAFPHAGAFIGMDFAGVVVAVSDSDRERHDVAVGDVEAGDGWVEVKGEVGRGLVR</sequence>
<accession>A0ACC2J6X8</accession>
<dbReference type="Proteomes" id="UP001153332">
    <property type="component" value="Unassembled WGS sequence"/>
</dbReference>